<dbReference type="InterPro" id="IPR028994">
    <property type="entry name" value="Integrin_alpha_N"/>
</dbReference>
<proteinExistence type="predicted"/>
<feature type="compositionally biased region" description="Basic and acidic residues" evidence="1">
    <location>
        <begin position="43"/>
        <end position="58"/>
    </location>
</feature>
<evidence type="ECO:0000256" key="1">
    <source>
        <dbReference type="SAM" id="MobiDB-lite"/>
    </source>
</evidence>
<evidence type="ECO:0000313" key="2">
    <source>
        <dbReference type="EMBL" id="MBI5250868.1"/>
    </source>
</evidence>
<sequence>MTAPDSRRAGGATNEPSFESGVVSALSQHESTRYAAAATGGSRSDRRPGGSDKKTADEKVWRSEDLDLLAVGMGIGDVDGDGKNEIVVIDPTTVYVYRITPEHKLALVCDYSPDGLELKSVDVAQVRKQGNCRIYVSAQNRGSVTSLVLEYRAGALVPVATSVPYFLRILDYPTHGPFLLGQRKGLVKMYDGPILKMVDKGDDVEPQGRFGVPLKIPIFGFAIGDLEGKQKPLIAVYDREDHLRVYEPSGKRLFVSQDYYGGSDVLLKTGGPEVRKDAMRSAIEPDKEFFRPRILAKDLRKNSVYEILAISHASKTKRMLSHTKMLEEGRVVGLTWNGDALVESWATPKIQGMIADFAIESIPGFTGERLITLERKKTDWLAFLRSKSQIRVYDLHALMAEGTQKGSRED</sequence>
<dbReference type="EMBL" id="JACRDE010000398">
    <property type="protein sequence ID" value="MBI5250868.1"/>
    <property type="molecule type" value="Genomic_DNA"/>
</dbReference>
<comment type="caution">
    <text evidence="2">The sequence shown here is derived from an EMBL/GenBank/DDBJ whole genome shotgun (WGS) entry which is preliminary data.</text>
</comment>
<gene>
    <name evidence="2" type="ORF">HY912_15380</name>
</gene>
<accession>A0A9D6V2V9</accession>
<evidence type="ECO:0000313" key="3">
    <source>
        <dbReference type="Proteomes" id="UP000807825"/>
    </source>
</evidence>
<reference evidence="2" key="1">
    <citation type="submission" date="2020-07" db="EMBL/GenBank/DDBJ databases">
        <title>Huge and variable diversity of episymbiotic CPR bacteria and DPANN archaea in groundwater ecosystems.</title>
        <authorList>
            <person name="He C.Y."/>
            <person name="Keren R."/>
            <person name="Whittaker M."/>
            <person name="Farag I.F."/>
            <person name="Doudna J."/>
            <person name="Cate J.H.D."/>
            <person name="Banfield J.F."/>
        </authorList>
    </citation>
    <scope>NUCLEOTIDE SEQUENCE</scope>
    <source>
        <strain evidence="2">NC_groundwater_1664_Pr3_B-0.1um_52_9</strain>
    </source>
</reference>
<name>A0A9D6V2V9_9BACT</name>
<dbReference type="SUPFAM" id="SSF69318">
    <property type="entry name" value="Integrin alpha N-terminal domain"/>
    <property type="match status" value="1"/>
</dbReference>
<feature type="region of interest" description="Disordered" evidence="1">
    <location>
        <begin position="1"/>
        <end position="58"/>
    </location>
</feature>
<dbReference type="Proteomes" id="UP000807825">
    <property type="component" value="Unassembled WGS sequence"/>
</dbReference>
<organism evidence="2 3">
    <name type="scientific">Desulfomonile tiedjei</name>
    <dbReference type="NCBI Taxonomy" id="2358"/>
    <lineage>
        <taxon>Bacteria</taxon>
        <taxon>Pseudomonadati</taxon>
        <taxon>Thermodesulfobacteriota</taxon>
        <taxon>Desulfomonilia</taxon>
        <taxon>Desulfomonilales</taxon>
        <taxon>Desulfomonilaceae</taxon>
        <taxon>Desulfomonile</taxon>
    </lineage>
</organism>
<dbReference type="AlphaFoldDB" id="A0A9D6V2V9"/>
<protein>
    <submittedName>
        <fullName evidence="2">VCBS repeat-containing protein</fullName>
    </submittedName>
</protein>